<reference evidence="2 3" key="1">
    <citation type="submission" date="2016-03" db="EMBL/GenBank/DDBJ databases">
        <title>EvidentialGene: Evidence-directed Construction of Genes on Genomes.</title>
        <authorList>
            <person name="Gilbert D.G."/>
            <person name="Choi J.-H."/>
            <person name="Mockaitis K."/>
            <person name="Colbourne J."/>
            <person name="Pfrender M."/>
        </authorList>
    </citation>
    <scope>NUCLEOTIDE SEQUENCE [LARGE SCALE GENOMIC DNA]</scope>
    <source>
        <strain evidence="2 3">Xinb3</strain>
        <tissue evidence="2">Complete organism</tissue>
    </source>
</reference>
<keyword evidence="1" id="KW-1133">Transmembrane helix</keyword>
<proteinExistence type="predicted"/>
<name>A0A164RBP5_9CRUS</name>
<dbReference type="AlphaFoldDB" id="A0A164RBP5"/>
<feature type="transmembrane region" description="Helical" evidence="1">
    <location>
        <begin position="61"/>
        <end position="83"/>
    </location>
</feature>
<gene>
    <name evidence="2" type="ORF">APZ42_027179</name>
</gene>
<evidence type="ECO:0000313" key="2">
    <source>
        <dbReference type="EMBL" id="KZS08510.1"/>
    </source>
</evidence>
<comment type="caution">
    <text evidence="2">The sequence shown here is derived from an EMBL/GenBank/DDBJ whole genome shotgun (WGS) entry which is preliminary data.</text>
</comment>
<protein>
    <submittedName>
        <fullName evidence="2">Uncharacterized protein</fullName>
    </submittedName>
</protein>
<evidence type="ECO:0000313" key="3">
    <source>
        <dbReference type="Proteomes" id="UP000076858"/>
    </source>
</evidence>
<accession>A0A164RBP5</accession>
<feature type="transmembrane region" description="Helical" evidence="1">
    <location>
        <begin position="98"/>
        <end position="117"/>
    </location>
</feature>
<keyword evidence="1" id="KW-0812">Transmembrane</keyword>
<dbReference type="EMBL" id="LRGB01002190">
    <property type="protein sequence ID" value="KZS08510.1"/>
    <property type="molecule type" value="Genomic_DNA"/>
</dbReference>
<evidence type="ECO:0000256" key="1">
    <source>
        <dbReference type="SAM" id="Phobius"/>
    </source>
</evidence>
<sequence>MFRIATRRSRRHCSNGCVPSSGMTTRSCLTFTCPFSVCIPLAPQLVFLCLSARMLQESRSFLLVSSFVSIFNILLLFYLFFSISVEVTRHAAARKTTAWLYNMFAHFALLAGHLFLLRTLV</sequence>
<keyword evidence="3" id="KW-1185">Reference proteome</keyword>
<dbReference type="Proteomes" id="UP000076858">
    <property type="component" value="Unassembled WGS sequence"/>
</dbReference>
<keyword evidence="1" id="KW-0472">Membrane</keyword>
<organism evidence="2 3">
    <name type="scientific">Daphnia magna</name>
    <dbReference type="NCBI Taxonomy" id="35525"/>
    <lineage>
        <taxon>Eukaryota</taxon>
        <taxon>Metazoa</taxon>
        <taxon>Ecdysozoa</taxon>
        <taxon>Arthropoda</taxon>
        <taxon>Crustacea</taxon>
        <taxon>Branchiopoda</taxon>
        <taxon>Diplostraca</taxon>
        <taxon>Cladocera</taxon>
        <taxon>Anomopoda</taxon>
        <taxon>Daphniidae</taxon>
        <taxon>Daphnia</taxon>
    </lineage>
</organism>